<evidence type="ECO:0000256" key="1">
    <source>
        <dbReference type="SAM" id="MobiDB-lite"/>
    </source>
</evidence>
<organism evidence="2 3">
    <name type="scientific">Limosilactobacillus vaginalis DSM 5837 = ATCC 49540</name>
    <dbReference type="NCBI Taxonomy" id="1423814"/>
    <lineage>
        <taxon>Bacteria</taxon>
        <taxon>Bacillati</taxon>
        <taxon>Bacillota</taxon>
        <taxon>Bacilli</taxon>
        <taxon>Lactobacillales</taxon>
        <taxon>Lactobacillaceae</taxon>
        <taxon>Limosilactobacillus</taxon>
    </lineage>
</organism>
<evidence type="ECO:0000313" key="3">
    <source>
        <dbReference type="Proteomes" id="UP000004483"/>
    </source>
</evidence>
<sequence length="106" mass="11950">MEPMLFLNFLQISHSNPQKTNLQIYSQPYCKLLRKRHQLGIRVPSPQRVSGKLAISPDEGDLRLGRSLLALGNSGEARLEYVAKNSSKSQNQKARNKSQPFSKSNI</sequence>
<gene>
    <name evidence="2" type="ORF">HMPREF0549_1168</name>
</gene>
<dbReference type="HOGENOM" id="CLU_2219813_0_0_9"/>
<evidence type="ECO:0000313" key="2">
    <source>
        <dbReference type="EMBL" id="EEJ40381.1"/>
    </source>
</evidence>
<feature type="compositionally biased region" description="Polar residues" evidence="1">
    <location>
        <begin position="84"/>
        <end position="106"/>
    </location>
</feature>
<dbReference type="STRING" id="1423814.HMPREF0549_1168"/>
<feature type="region of interest" description="Disordered" evidence="1">
    <location>
        <begin position="83"/>
        <end position="106"/>
    </location>
</feature>
<dbReference type="Proteomes" id="UP000004483">
    <property type="component" value="Unassembled WGS sequence"/>
</dbReference>
<name>C2EUN2_9LACO</name>
<comment type="caution">
    <text evidence="2">The sequence shown here is derived from an EMBL/GenBank/DDBJ whole genome shotgun (WGS) entry which is preliminary data.</text>
</comment>
<dbReference type="AlphaFoldDB" id="C2EUN2"/>
<dbReference type="EMBL" id="ACGV01000132">
    <property type="protein sequence ID" value="EEJ40381.1"/>
    <property type="molecule type" value="Genomic_DNA"/>
</dbReference>
<proteinExistence type="predicted"/>
<reference evidence="2 3" key="1">
    <citation type="submission" date="2009-01" db="EMBL/GenBank/DDBJ databases">
        <authorList>
            <person name="Qin X."/>
            <person name="Bachman B."/>
            <person name="Battles P."/>
            <person name="Bell A."/>
            <person name="Bess C."/>
            <person name="Bickham C."/>
            <person name="Chaboub L."/>
            <person name="Chen D."/>
            <person name="Coyle M."/>
            <person name="Deiros D.R."/>
            <person name="Dinh H."/>
            <person name="Forbes L."/>
            <person name="Fowler G."/>
            <person name="Francisco L."/>
            <person name="Fu Q."/>
            <person name="Gubbala S."/>
            <person name="Hale W."/>
            <person name="Han Y."/>
            <person name="Hemphill L."/>
            <person name="Highlander S.K."/>
            <person name="Hirani K."/>
            <person name="Hogues M."/>
            <person name="Jackson L."/>
            <person name="Jakkamsetti A."/>
            <person name="Javaid M."/>
            <person name="Jiang H."/>
            <person name="Korchina V."/>
            <person name="Kovar C."/>
            <person name="Lara F."/>
            <person name="Lee S."/>
            <person name="Mata R."/>
            <person name="Mathew T."/>
            <person name="Moen C."/>
            <person name="Morales K."/>
            <person name="Munidasa M."/>
            <person name="Nazareth L."/>
            <person name="Ngo R."/>
            <person name="Nguyen L."/>
            <person name="Okwuonu G."/>
            <person name="Ongeri F."/>
            <person name="Patil S."/>
            <person name="Petrosino J."/>
            <person name="Pham C."/>
            <person name="Pham P."/>
            <person name="Pu L.-L."/>
            <person name="Puazo M."/>
            <person name="Raj R."/>
            <person name="Reid J."/>
            <person name="Rouhana J."/>
            <person name="Saada N."/>
            <person name="Shang Y."/>
            <person name="Simmons D."/>
            <person name="Thornton R."/>
            <person name="Warren J."/>
            <person name="Weissenberger G."/>
            <person name="Zhang J."/>
            <person name="Zhang L."/>
            <person name="Zhou C."/>
            <person name="Zhu D."/>
            <person name="Muzny D."/>
            <person name="Worley K."/>
            <person name="Gibbs R."/>
        </authorList>
    </citation>
    <scope>NUCLEOTIDE SEQUENCE [LARGE SCALE GENOMIC DNA]</scope>
    <source>
        <strain evidence="2 3">ATCC 49540</strain>
    </source>
</reference>
<accession>C2EUN2</accession>
<protein>
    <submittedName>
        <fullName evidence="2">Uncharacterized protein</fullName>
    </submittedName>
</protein>